<dbReference type="Pfam" id="PF09929">
    <property type="entry name" value="DUF2161"/>
    <property type="match status" value="1"/>
</dbReference>
<comment type="caution">
    <text evidence="1">The sequence shown here is derived from an EMBL/GenBank/DDBJ whole genome shotgun (WGS) entry which is preliminary data.</text>
</comment>
<dbReference type="EMBL" id="JAUSTU010000003">
    <property type="protein sequence ID" value="MDQ0154491.1"/>
    <property type="molecule type" value="Genomic_DNA"/>
</dbReference>
<evidence type="ECO:0000313" key="1">
    <source>
        <dbReference type="EMBL" id="MDQ0154491.1"/>
    </source>
</evidence>
<dbReference type="Proteomes" id="UP001231362">
    <property type="component" value="Unassembled WGS sequence"/>
</dbReference>
<protein>
    <submittedName>
        <fullName evidence="1">Uncharacterized protein</fullName>
    </submittedName>
</protein>
<keyword evidence="2" id="KW-1185">Reference proteome</keyword>
<proteinExistence type="predicted"/>
<reference evidence="1 2" key="1">
    <citation type="submission" date="2023-07" db="EMBL/GenBank/DDBJ databases">
        <title>Genomic Encyclopedia of Type Strains, Phase IV (KMG-IV): sequencing the most valuable type-strain genomes for metagenomic binning, comparative biology and taxonomic classification.</title>
        <authorList>
            <person name="Goeker M."/>
        </authorList>
    </citation>
    <scope>NUCLEOTIDE SEQUENCE [LARGE SCALE GENOMIC DNA]</scope>
    <source>
        <strain evidence="1 2">DSM 23948</strain>
    </source>
</reference>
<name>A0ABT9V0M5_9BACL</name>
<organism evidence="1 2">
    <name type="scientific">Anoxybacillus andreesenii</name>
    <dbReference type="NCBI Taxonomy" id="1325932"/>
    <lineage>
        <taxon>Bacteria</taxon>
        <taxon>Bacillati</taxon>
        <taxon>Bacillota</taxon>
        <taxon>Bacilli</taxon>
        <taxon>Bacillales</taxon>
        <taxon>Anoxybacillaceae</taxon>
        <taxon>Anoxybacillus</taxon>
    </lineage>
</organism>
<accession>A0ABT9V0M5</accession>
<dbReference type="RefSeq" id="WP_307149102.1">
    <property type="nucleotide sequence ID" value="NZ_JAUSTU010000003.1"/>
</dbReference>
<sequence length="250" mass="29482">MKEKIYEVDLYAPVQKYLQEQGYTVYGEVNDCDVVAVREDELLIVELKLNLNIDLLIQATKRQRLTNFVYIAIPKPKYKRFSKKWHDMCHLIKRLELGLMVITFLKSGPKLEVIFPPGPFDRKRSIQLAKKKRNKLLEEINGRHVIDNIGGSNQTKIMTAYKENCIQIAYYLERYGRLSPKELRQLGTDEKTQSILYNNHYGWYIREEKGIYNLSELGKRELKNFPEVVKYFSERAKDPEVKCKSNEKNP</sequence>
<dbReference type="SUPFAM" id="SSF52980">
    <property type="entry name" value="Restriction endonuclease-like"/>
    <property type="match status" value="1"/>
</dbReference>
<dbReference type="InterPro" id="IPR011335">
    <property type="entry name" value="Restrct_endonuc-II-like"/>
</dbReference>
<dbReference type="InterPro" id="IPR018679">
    <property type="entry name" value="DUF2161"/>
</dbReference>
<evidence type="ECO:0000313" key="2">
    <source>
        <dbReference type="Proteomes" id="UP001231362"/>
    </source>
</evidence>
<gene>
    <name evidence="1" type="ORF">J2S07_000795</name>
</gene>